<keyword evidence="3" id="KW-0732">Signal</keyword>
<dbReference type="InterPro" id="IPR019734">
    <property type="entry name" value="TPR_rpt"/>
</dbReference>
<sequence length="468" mass="52502">MFIKKLPHLVLTLLIGVIVGCGSSNPLADEAQSNIESQNFEQALAAAEKSIEQNPNDPLGYYYKGVALGEIAAAEKSIEQNPNDPLGYYYKGVALGEIAGAEEDPAERAETYKRMNEAFAQAKEVAQKAENTPGEIERIDAVRNVLWQTEHNRAIEYVQDDSLKGTVENPTLVSKHHLQNATIIQPDSALSWNVLSQVAGMNEDFEDAANAKERYIEMVPDTTLEPNDYMQLASYYFQLEDEEQVIQALEAGNEQYPEHEEIISNLADAYQRAGESDQAIATVEKLVEKDPENPQYRLVLGTQIYQQALVLNDSLSSNSDQIFKLEKKLSGASDSEASQIKQQISSLEQENEQLRAQVEELTDRAENELQQVLEQRPNDASAYNTLGIIYQNKAKAAFDKRNNTDDNAKAAEFDKQGKELLEEAMGYYEKATELEPDNKQYWQRLFSIYTNLGMDEKAQEAMEKAGME</sequence>
<dbReference type="EMBL" id="JAJNDC010000001">
    <property type="protein sequence ID" value="MCW9711352.1"/>
    <property type="molecule type" value="Genomic_DNA"/>
</dbReference>
<comment type="caution">
    <text evidence="4">The sequence shown here is derived from an EMBL/GenBank/DDBJ whole genome shotgun (WGS) entry which is preliminary data.</text>
</comment>
<evidence type="ECO:0000313" key="4">
    <source>
        <dbReference type="EMBL" id="MCW9711352.1"/>
    </source>
</evidence>
<gene>
    <name evidence="4" type="ORF">LQ318_00410</name>
</gene>
<evidence type="ECO:0000256" key="2">
    <source>
        <dbReference type="SAM" id="Coils"/>
    </source>
</evidence>
<dbReference type="Gene3D" id="1.25.40.10">
    <property type="entry name" value="Tetratricopeptide repeat domain"/>
    <property type="match status" value="4"/>
</dbReference>
<feature type="signal peptide" evidence="3">
    <location>
        <begin position="1"/>
        <end position="28"/>
    </location>
</feature>
<keyword evidence="5" id="KW-1185">Reference proteome</keyword>
<dbReference type="SUPFAM" id="SSF48452">
    <property type="entry name" value="TPR-like"/>
    <property type="match status" value="2"/>
</dbReference>
<keyword evidence="1" id="KW-0802">TPR repeat</keyword>
<evidence type="ECO:0000313" key="5">
    <source>
        <dbReference type="Proteomes" id="UP001207337"/>
    </source>
</evidence>
<dbReference type="PROSITE" id="PS51257">
    <property type="entry name" value="PROKAR_LIPOPROTEIN"/>
    <property type="match status" value="1"/>
</dbReference>
<reference evidence="4 5" key="1">
    <citation type="submission" date="2021-11" db="EMBL/GenBank/DDBJ databases">
        <title>Aliifidinibius sp. nov., a new bacterium isolated from saline soil.</title>
        <authorList>
            <person name="Galisteo C."/>
            <person name="De La Haba R."/>
            <person name="Sanchez-Porro C."/>
            <person name="Ventosa A."/>
        </authorList>
    </citation>
    <scope>NUCLEOTIDE SEQUENCE [LARGE SCALE GENOMIC DNA]</scope>
    <source>
        <strain evidence="4 5">KACC 190600</strain>
    </source>
</reference>
<dbReference type="PANTHER" id="PTHR12558:SF13">
    <property type="entry name" value="CELL DIVISION CYCLE PROTEIN 27 HOMOLOG"/>
    <property type="match status" value="1"/>
</dbReference>
<keyword evidence="2" id="KW-0175">Coiled coil</keyword>
<dbReference type="PANTHER" id="PTHR12558">
    <property type="entry name" value="CELL DIVISION CYCLE 16,23,27"/>
    <property type="match status" value="1"/>
</dbReference>
<organism evidence="4 5">
    <name type="scientific">Fodinibius salicampi</name>
    <dbReference type="NCBI Taxonomy" id="1920655"/>
    <lineage>
        <taxon>Bacteria</taxon>
        <taxon>Pseudomonadati</taxon>
        <taxon>Balneolota</taxon>
        <taxon>Balneolia</taxon>
        <taxon>Balneolales</taxon>
        <taxon>Balneolaceae</taxon>
        <taxon>Fodinibius</taxon>
    </lineage>
</organism>
<feature type="chain" id="PRO_5045563588" evidence="3">
    <location>
        <begin position="29"/>
        <end position="468"/>
    </location>
</feature>
<dbReference type="Proteomes" id="UP001207337">
    <property type="component" value="Unassembled WGS sequence"/>
</dbReference>
<feature type="coiled-coil region" evidence="2">
    <location>
        <begin position="337"/>
        <end position="375"/>
    </location>
</feature>
<feature type="repeat" description="TPR" evidence="1">
    <location>
        <begin position="260"/>
        <end position="293"/>
    </location>
</feature>
<dbReference type="RefSeq" id="WP_265786492.1">
    <property type="nucleotide sequence ID" value="NZ_BAABRS010000001.1"/>
</dbReference>
<proteinExistence type="predicted"/>
<protein>
    <submittedName>
        <fullName evidence="4">Tetratricopeptide repeat protein</fullName>
    </submittedName>
</protein>
<accession>A0ABT3PU31</accession>
<name>A0ABT3PU31_9BACT</name>
<dbReference type="PROSITE" id="PS50005">
    <property type="entry name" value="TPR"/>
    <property type="match status" value="1"/>
</dbReference>
<dbReference type="InterPro" id="IPR011990">
    <property type="entry name" value="TPR-like_helical_dom_sf"/>
</dbReference>
<dbReference type="Pfam" id="PF14559">
    <property type="entry name" value="TPR_19"/>
    <property type="match status" value="1"/>
</dbReference>
<evidence type="ECO:0000256" key="1">
    <source>
        <dbReference type="PROSITE-ProRule" id="PRU00339"/>
    </source>
</evidence>
<evidence type="ECO:0000256" key="3">
    <source>
        <dbReference type="SAM" id="SignalP"/>
    </source>
</evidence>
<dbReference type="SMART" id="SM00028">
    <property type="entry name" value="TPR"/>
    <property type="match status" value="3"/>
</dbReference>
<dbReference type="Pfam" id="PF13432">
    <property type="entry name" value="TPR_16"/>
    <property type="match status" value="1"/>
</dbReference>